<dbReference type="Proteomes" id="UP000006655">
    <property type="component" value="Chromosome"/>
</dbReference>
<dbReference type="OrthoDB" id="25879at2"/>
<evidence type="ECO:0000313" key="1">
    <source>
        <dbReference type="EMBL" id="ADD27178.1"/>
    </source>
</evidence>
<reference evidence="2 4" key="3">
    <citation type="submission" date="2013-04" db="EMBL/GenBank/DDBJ databases">
        <authorList>
            <person name="Chin J."/>
            <person name="Alexander D.H."/>
            <person name="Marks P."/>
            <person name="Korlach J."/>
            <person name="Clum A."/>
            <person name="Copeland A."/>
        </authorList>
    </citation>
    <scope>NUCLEOTIDE SEQUENCE [LARGE SCALE GENOMIC DNA]</scope>
    <source>
        <strain evidence="4">ATCC 35948 / DSM 1279 / VKM B-1258 / 21</strain>
        <strain evidence="2">DSM 1279</strain>
    </source>
</reference>
<dbReference type="PATRIC" id="fig|504728.9.peg.338"/>
<organism evidence="2 4">
    <name type="scientific">Meiothermus ruber (strain ATCC 35948 / DSM 1279 / VKM B-1258 / 21)</name>
    <name type="common">Thermus ruber</name>
    <dbReference type="NCBI Taxonomy" id="504728"/>
    <lineage>
        <taxon>Bacteria</taxon>
        <taxon>Thermotogati</taxon>
        <taxon>Deinococcota</taxon>
        <taxon>Deinococci</taxon>
        <taxon>Thermales</taxon>
        <taxon>Thermaceae</taxon>
        <taxon>Meiothermus</taxon>
    </lineage>
</organism>
<keyword evidence="3" id="KW-1185">Reference proteome</keyword>
<dbReference type="STRING" id="504728.K649_01630"/>
<evidence type="ECO:0008006" key="5">
    <source>
        <dbReference type="Google" id="ProtNLM"/>
    </source>
</evidence>
<dbReference type="RefSeq" id="WP_013012697.1">
    <property type="nucleotide sequence ID" value="NC_013946.1"/>
</dbReference>
<dbReference type="Proteomes" id="UP000013026">
    <property type="component" value="Chromosome"/>
</dbReference>
<gene>
    <name evidence="1" type="ordered locus">Mrub_0401</name>
    <name evidence="2" type="ORF">K649_01630</name>
</gene>
<protein>
    <recommendedName>
        <fullName evidence="5">N-acetyltransferase domain-containing protein</fullName>
    </recommendedName>
</protein>
<proteinExistence type="predicted"/>
<dbReference type="EMBL" id="CP005385">
    <property type="protein sequence ID" value="AGK03630.1"/>
    <property type="molecule type" value="Genomic_DNA"/>
</dbReference>
<dbReference type="AlphaFoldDB" id="D3PMK3"/>
<evidence type="ECO:0000313" key="3">
    <source>
        <dbReference type="Proteomes" id="UP000006655"/>
    </source>
</evidence>
<evidence type="ECO:0000313" key="2">
    <source>
        <dbReference type="EMBL" id="AGK03630.1"/>
    </source>
</evidence>
<name>D3PMK3_MEIRD</name>
<dbReference type="KEGG" id="mrb:Mrub_0401"/>
<reference evidence="1 3" key="1">
    <citation type="journal article" date="2010" name="Stand. Genomic Sci.">
        <title>Complete genome sequence of Meiothermus ruber type strain (21).</title>
        <authorList>
            <person name="Tindall B.J."/>
            <person name="Sikorski J."/>
            <person name="Lucas S."/>
            <person name="Goltsman E."/>
            <person name="Copeland A."/>
            <person name="Glavina Del Rio T."/>
            <person name="Nolan M."/>
            <person name="Tice H."/>
            <person name="Cheng J.F."/>
            <person name="Han C."/>
            <person name="Pitluck S."/>
            <person name="Liolios K."/>
            <person name="Ivanova N."/>
            <person name="Mavromatis K."/>
            <person name="Ovchinnikova G."/>
            <person name="Pati A."/>
            <person name="Fahnrich R."/>
            <person name="Goodwin L."/>
            <person name="Chen A."/>
            <person name="Palaniappan K."/>
            <person name="Land M."/>
            <person name="Hauser L."/>
            <person name="Chang Y.J."/>
            <person name="Jeffries C.D."/>
            <person name="Rohde M."/>
            <person name="Goker M."/>
            <person name="Woyke T."/>
            <person name="Bristow J."/>
            <person name="Eisen J.A."/>
            <person name="Markowitz V."/>
            <person name="Hugenholtz P."/>
            <person name="Kyrpides N.C."/>
            <person name="Klenk H.P."/>
            <person name="Lapidus A."/>
        </authorList>
    </citation>
    <scope>NUCLEOTIDE SEQUENCE [LARGE SCALE GENOMIC DNA]</scope>
    <source>
        <strain evidence="3">ATCC 35948 / DSM 1279 / VKM B-1258 / 21</strain>
        <strain evidence="1">DSM 1279</strain>
    </source>
</reference>
<dbReference type="KEGG" id="mre:K649_01630"/>
<reference evidence="2" key="2">
    <citation type="submission" date="2013-04" db="EMBL/GenBank/DDBJ databases">
        <title>Non-Hybrid, Finished Microbial Genome Assemblies from Long-Read SMRT Sequencing Data.</title>
        <authorList>
            <person name="Klammer A."/>
            <person name="Drake J."/>
            <person name="Heiner C."/>
            <person name="Clum A."/>
            <person name="Copeland A."/>
            <person name="Huddleston J."/>
            <person name="Eichler E."/>
            <person name="Turner S.W."/>
        </authorList>
    </citation>
    <scope>NUCLEOTIDE SEQUENCE</scope>
    <source>
        <strain evidence="2">DSM 1279</strain>
    </source>
</reference>
<dbReference type="EMBL" id="CP001743">
    <property type="protein sequence ID" value="ADD27178.1"/>
    <property type="molecule type" value="Genomic_DNA"/>
</dbReference>
<evidence type="ECO:0000313" key="4">
    <source>
        <dbReference type="Proteomes" id="UP000013026"/>
    </source>
</evidence>
<accession>D3PMK3</accession>
<sequence length="215" mass="23504">MTPRDLYPLYRPLASRLHSGEVEGIPYLLQPNCPLLLANTAFGYLEAAQKELEARFRAVGAPPAFTVLEGSETSALLASGYQATAAFELCQSEPSPRAHWTEQVPWSEAWSIARILTEAYQAPQWRFALAERVGKLLQDPHSQAFVAYLYGDAVGAILTHQNIGLLAGVVPPRLGNGVGAALVGRIHPRLFVRLAGTEAELPGRVLSRFIRYALE</sequence>